<evidence type="ECO:0000259" key="9">
    <source>
        <dbReference type="PROSITE" id="PS51085"/>
    </source>
</evidence>
<dbReference type="PANTHER" id="PTHR47354:SF1">
    <property type="entry name" value="CARNITINE MONOOXYGENASE REDUCTASE SUBUNIT"/>
    <property type="match status" value="1"/>
</dbReference>
<evidence type="ECO:0000256" key="1">
    <source>
        <dbReference type="ARBA" id="ARBA00001974"/>
    </source>
</evidence>
<keyword evidence="6" id="KW-0408">Iron</keyword>
<sequence>MQRGPDLGGEGGRVKFVQATGIHGTLQTLGDDVEGVATGMQNVVAGSSVAAQRGRAEHDDVEVWVGTRVRDIGGEDSTEVSDRIVRPGYALEFLPQPGESFVDDRLDEVRHGAELGVQSHRRCPGIGGDFSRRQAAGALRSEQASRALKQPETHWGVVSAHGHLHVLITPCAIRCNIIDITVVKVGSSVQREFVDVVVVGARCAGTALAAPLARAGRTVVVLDRAAFPADTMSTHVLFPMGVNELDRLGALDKILALNPSRMTHLRLDLVGTSRTERFQRVGEIDYGISVPRIDQDLQLIAAAREAGADIREQCTVQDVIVEDGRAVGVRYFDGSGTVREVRARLVVGADGRHSTVANGVGEWEPYRRSRNGRGMVFRYMDDPAADTDWASTLWEGRRGDTIAFAFPGTPKGRLLVLFMGPRAEVAEARTDSEVHWARKVAEFPVLADRIAGATNQTAIRSTGQTHAYFRRSSGPGWALIGDAGHFKDPVLGQGMRDAMWMGRRLAEHVVDVLDDPRKLDAAARAWERARDLECLPTYHYGNLETRIPAPPPQLIASVVRNSSGTELSDIHQRLVKPHGVYTTKRIVKAGVATLMSRWPTPGNLLEIGELVTVEAVVRAELMAARTYRGRMRSLGPIVGEHRDDEPWSQPPRRPKPRAARSIPVAAQVAGIRPVSSDTTVFDLKRVDGEPWTEWTPGAHIDLHLPSGKVRQYSLSGDVSDRETLSVAVLREPEGRGGSVEIHDLAVGAAVAVVGPRNNFALDDATEYVFIAGGIGITPILTMIAAAENAGKPWRLLYRGRSAAHLPFGADLAERYGDKVTLSNGETDPRPDLGSWIDGLPAGSAVYSCGPNSLMEAVVETADRHPRVTAHIERFVPTESAPRENNSFEVELAQSNATVAVTAEMSMLDAIRGAVPDLPASCENGLCGSCEVAVLRGRPDHRDDIIGPAERTRTDIMYPCVSRSLDATLTIDA</sequence>
<dbReference type="GO" id="GO:0071949">
    <property type="term" value="F:FAD binding"/>
    <property type="evidence" value="ECO:0007669"/>
    <property type="project" value="InterPro"/>
</dbReference>
<name>A0A848KFD5_9NOCA</name>
<dbReference type="SUPFAM" id="SSF63380">
    <property type="entry name" value="Riboflavin synthase domain-like"/>
    <property type="match status" value="1"/>
</dbReference>
<evidence type="ECO:0000313" key="12">
    <source>
        <dbReference type="Proteomes" id="UP000535543"/>
    </source>
</evidence>
<dbReference type="InterPro" id="IPR006058">
    <property type="entry name" value="2Fe2S_fd_BS"/>
</dbReference>
<evidence type="ECO:0000256" key="5">
    <source>
        <dbReference type="ARBA" id="ARBA00023002"/>
    </source>
</evidence>
<dbReference type="EMBL" id="VCQU01000005">
    <property type="protein sequence ID" value="NMN96368.1"/>
    <property type="molecule type" value="Genomic_DNA"/>
</dbReference>
<dbReference type="InterPro" id="IPR039261">
    <property type="entry name" value="FNR_nucleotide-bd"/>
</dbReference>
<keyword evidence="12" id="KW-1185">Reference proteome</keyword>
<dbReference type="Proteomes" id="UP000535543">
    <property type="component" value="Unassembled WGS sequence"/>
</dbReference>
<dbReference type="SUPFAM" id="SSF54292">
    <property type="entry name" value="2Fe-2S ferredoxin-like"/>
    <property type="match status" value="1"/>
</dbReference>
<dbReference type="InterPro" id="IPR050415">
    <property type="entry name" value="MRET"/>
</dbReference>
<comment type="cofactor">
    <cofactor evidence="1">
        <name>FAD</name>
        <dbReference type="ChEBI" id="CHEBI:57692"/>
    </cofactor>
</comment>
<keyword evidence="4" id="KW-0479">Metal-binding</keyword>
<dbReference type="InterPro" id="IPR012675">
    <property type="entry name" value="Beta-grasp_dom_sf"/>
</dbReference>
<feature type="region of interest" description="Disordered" evidence="8">
    <location>
        <begin position="636"/>
        <end position="660"/>
    </location>
</feature>
<dbReference type="Gene3D" id="3.50.50.60">
    <property type="entry name" value="FAD/NAD(P)-binding domain"/>
    <property type="match status" value="1"/>
</dbReference>
<dbReference type="GO" id="GO:0046872">
    <property type="term" value="F:metal ion binding"/>
    <property type="evidence" value="ECO:0007669"/>
    <property type="project" value="UniProtKB-KW"/>
</dbReference>
<dbReference type="InterPro" id="IPR017938">
    <property type="entry name" value="Riboflavin_synthase-like_b-brl"/>
</dbReference>
<dbReference type="SUPFAM" id="SSF52343">
    <property type="entry name" value="Ferredoxin reductase-like, C-terminal NADP-linked domain"/>
    <property type="match status" value="1"/>
</dbReference>
<dbReference type="Gene3D" id="2.40.30.10">
    <property type="entry name" value="Translation factors"/>
    <property type="match status" value="1"/>
</dbReference>
<dbReference type="Pfam" id="PF00111">
    <property type="entry name" value="Fer2"/>
    <property type="match status" value="1"/>
</dbReference>
<comment type="caution">
    <text evidence="11">The sequence shown here is derived from an EMBL/GenBank/DDBJ whole genome shotgun (WGS) entry which is preliminary data.</text>
</comment>
<dbReference type="InterPro" id="IPR036188">
    <property type="entry name" value="FAD/NAD-bd_sf"/>
</dbReference>
<protein>
    <submittedName>
        <fullName evidence="11">2Fe-2S iron-sulfur cluster binding domain-containing protein</fullName>
    </submittedName>
</protein>
<reference evidence="11 12" key="1">
    <citation type="submission" date="2019-05" db="EMBL/GenBank/DDBJ databases">
        <authorList>
            <person name="Lee S.D."/>
        </authorList>
    </citation>
    <scope>NUCLEOTIDE SEQUENCE [LARGE SCALE GENOMIC DNA]</scope>
    <source>
        <strain evidence="11 12">YC2-7</strain>
    </source>
</reference>
<dbReference type="GO" id="GO:0016491">
    <property type="term" value="F:oxidoreductase activity"/>
    <property type="evidence" value="ECO:0007669"/>
    <property type="project" value="UniProtKB-KW"/>
</dbReference>
<organism evidence="11 12">
    <name type="scientific">Antrihabitans stalactiti</name>
    <dbReference type="NCBI Taxonomy" id="2584121"/>
    <lineage>
        <taxon>Bacteria</taxon>
        <taxon>Bacillati</taxon>
        <taxon>Actinomycetota</taxon>
        <taxon>Actinomycetes</taxon>
        <taxon>Mycobacteriales</taxon>
        <taxon>Nocardiaceae</taxon>
        <taxon>Antrihabitans</taxon>
    </lineage>
</organism>
<dbReference type="InterPro" id="IPR002938">
    <property type="entry name" value="FAD-bd"/>
</dbReference>
<keyword evidence="5" id="KW-0560">Oxidoreductase</keyword>
<keyword evidence="3" id="KW-0001">2Fe-2S</keyword>
<feature type="domain" description="FAD-binding FR-type" evidence="10">
    <location>
        <begin position="661"/>
        <end position="762"/>
    </location>
</feature>
<dbReference type="PROSITE" id="PS51384">
    <property type="entry name" value="FAD_FR"/>
    <property type="match status" value="1"/>
</dbReference>
<feature type="domain" description="2Fe-2S ferredoxin-type" evidence="9">
    <location>
        <begin position="887"/>
        <end position="972"/>
    </location>
</feature>
<evidence type="ECO:0000259" key="10">
    <source>
        <dbReference type="PROSITE" id="PS51384"/>
    </source>
</evidence>
<dbReference type="InterPro" id="IPR001041">
    <property type="entry name" value="2Fe-2S_ferredoxin-type"/>
</dbReference>
<gene>
    <name evidence="11" type="ORF">FGL95_15105</name>
</gene>
<evidence type="ECO:0000313" key="11">
    <source>
        <dbReference type="EMBL" id="NMN96368.1"/>
    </source>
</evidence>
<evidence type="ECO:0000256" key="4">
    <source>
        <dbReference type="ARBA" id="ARBA00022723"/>
    </source>
</evidence>
<dbReference type="Gene3D" id="3.40.50.80">
    <property type="entry name" value="Nucleotide-binding domain of ferredoxin-NADP reductase (FNR) module"/>
    <property type="match status" value="1"/>
</dbReference>
<proteinExistence type="predicted"/>
<dbReference type="SUPFAM" id="SSF51905">
    <property type="entry name" value="FAD/NAD(P)-binding domain"/>
    <property type="match status" value="1"/>
</dbReference>
<dbReference type="Gene3D" id="3.10.20.30">
    <property type="match status" value="1"/>
</dbReference>
<dbReference type="AlphaFoldDB" id="A0A848KFD5"/>
<dbReference type="InterPro" id="IPR017927">
    <property type="entry name" value="FAD-bd_FR_type"/>
</dbReference>
<keyword evidence="2" id="KW-0285">Flavoprotein</keyword>
<dbReference type="PROSITE" id="PS00197">
    <property type="entry name" value="2FE2S_FER_1"/>
    <property type="match status" value="1"/>
</dbReference>
<evidence type="ECO:0000256" key="8">
    <source>
        <dbReference type="SAM" id="MobiDB-lite"/>
    </source>
</evidence>
<evidence type="ECO:0000256" key="6">
    <source>
        <dbReference type="ARBA" id="ARBA00023004"/>
    </source>
</evidence>
<evidence type="ECO:0000256" key="3">
    <source>
        <dbReference type="ARBA" id="ARBA00022714"/>
    </source>
</evidence>
<dbReference type="GO" id="GO:0051537">
    <property type="term" value="F:2 iron, 2 sulfur cluster binding"/>
    <property type="evidence" value="ECO:0007669"/>
    <property type="project" value="UniProtKB-KW"/>
</dbReference>
<keyword evidence="7" id="KW-0411">Iron-sulfur</keyword>
<dbReference type="CDD" id="cd06185">
    <property type="entry name" value="PDR_like"/>
    <property type="match status" value="1"/>
</dbReference>
<dbReference type="Pfam" id="PF01494">
    <property type="entry name" value="FAD_binding_3"/>
    <property type="match status" value="1"/>
</dbReference>
<evidence type="ECO:0000256" key="7">
    <source>
        <dbReference type="ARBA" id="ARBA00023014"/>
    </source>
</evidence>
<dbReference type="PANTHER" id="PTHR47354">
    <property type="entry name" value="NADH OXIDOREDUCTASE HCR"/>
    <property type="match status" value="1"/>
</dbReference>
<dbReference type="PRINTS" id="PR00409">
    <property type="entry name" value="PHDIOXRDTASE"/>
</dbReference>
<dbReference type="CDD" id="cd00207">
    <property type="entry name" value="fer2"/>
    <property type="match status" value="1"/>
</dbReference>
<dbReference type="PROSITE" id="PS51085">
    <property type="entry name" value="2FE2S_FER_2"/>
    <property type="match status" value="1"/>
</dbReference>
<accession>A0A848KFD5</accession>
<evidence type="ECO:0000256" key="2">
    <source>
        <dbReference type="ARBA" id="ARBA00022630"/>
    </source>
</evidence>
<dbReference type="InterPro" id="IPR036010">
    <property type="entry name" value="2Fe-2S_ferredoxin-like_sf"/>
</dbReference>
<reference evidence="11 12" key="2">
    <citation type="submission" date="2020-06" db="EMBL/GenBank/DDBJ databases">
        <title>Antribacter stalactiti gen. nov., sp. nov., a new member of the family Nacardiaceae isolated from a cave.</title>
        <authorList>
            <person name="Kim I.S."/>
        </authorList>
    </citation>
    <scope>NUCLEOTIDE SEQUENCE [LARGE SCALE GENOMIC DNA]</scope>
    <source>
        <strain evidence="11 12">YC2-7</strain>
    </source>
</reference>